<gene>
    <name evidence="3" type="ORF">LPJ61_005280</name>
</gene>
<organism evidence="3 4">
    <name type="scientific">Coemansia biformis</name>
    <dbReference type="NCBI Taxonomy" id="1286918"/>
    <lineage>
        <taxon>Eukaryota</taxon>
        <taxon>Fungi</taxon>
        <taxon>Fungi incertae sedis</taxon>
        <taxon>Zoopagomycota</taxon>
        <taxon>Kickxellomycotina</taxon>
        <taxon>Kickxellomycetes</taxon>
        <taxon>Kickxellales</taxon>
        <taxon>Kickxellaceae</taxon>
        <taxon>Coemansia</taxon>
    </lineage>
</organism>
<name>A0A9W7Y9E9_9FUNG</name>
<evidence type="ECO:0000259" key="2">
    <source>
        <dbReference type="PROSITE" id="PS50020"/>
    </source>
</evidence>
<proteinExistence type="predicted"/>
<dbReference type="InterPro" id="IPR036020">
    <property type="entry name" value="WW_dom_sf"/>
</dbReference>
<feature type="compositionally biased region" description="Low complexity" evidence="1">
    <location>
        <begin position="51"/>
        <end position="102"/>
    </location>
</feature>
<evidence type="ECO:0000313" key="4">
    <source>
        <dbReference type="Proteomes" id="UP001143981"/>
    </source>
</evidence>
<dbReference type="Pfam" id="PF00397">
    <property type="entry name" value="WW"/>
    <property type="match status" value="1"/>
</dbReference>
<reference evidence="3" key="1">
    <citation type="submission" date="2022-07" db="EMBL/GenBank/DDBJ databases">
        <title>Phylogenomic reconstructions and comparative analyses of Kickxellomycotina fungi.</title>
        <authorList>
            <person name="Reynolds N.K."/>
            <person name="Stajich J.E."/>
            <person name="Barry K."/>
            <person name="Grigoriev I.V."/>
            <person name="Crous P."/>
            <person name="Smith M.E."/>
        </authorList>
    </citation>
    <scope>NUCLEOTIDE SEQUENCE</scope>
    <source>
        <strain evidence="3">BCRC 34381</strain>
    </source>
</reference>
<sequence length="206" mass="22322">MSGSLPQNFIVRRDQRTGRDYFVNTATNQSQWEDPRIAAGGRAAPQGYGGPQASQMQQQGGYYQQGSPAGYYQQQPPPGYYQQGAPGGYHQQGPSPGGYYQQGPPPGAYYQQPPPGAYYQQPPPGAYYQQQPQQQPQTVYMQAEPKQKKGGILQNKGALLGGLALGGLAVAGVEGFMHHEREERMEAYDAGLADGYGDGFMDGADY</sequence>
<dbReference type="SUPFAM" id="SSF51045">
    <property type="entry name" value="WW domain"/>
    <property type="match status" value="1"/>
</dbReference>
<dbReference type="Proteomes" id="UP001143981">
    <property type="component" value="Unassembled WGS sequence"/>
</dbReference>
<protein>
    <recommendedName>
        <fullName evidence="2">WW domain-containing protein</fullName>
    </recommendedName>
</protein>
<dbReference type="CDD" id="cd00201">
    <property type="entry name" value="WW"/>
    <property type="match status" value="1"/>
</dbReference>
<dbReference type="AlphaFoldDB" id="A0A9W7Y9E9"/>
<keyword evidence="4" id="KW-1185">Reference proteome</keyword>
<accession>A0A9W7Y9E9</accession>
<comment type="caution">
    <text evidence="3">The sequence shown here is derived from an EMBL/GenBank/DDBJ whole genome shotgun (WGS) entry which is preliminary data.</text>
</comment>
<feature type="compositionally biased region" description="Low complexity" evidence="1">
    <location>
        <begin position="126"/>
        <end position="137"/>
    </location>
</feature>
<evidence type="ECO:0000256" key="1">
    <source>
        <dbReference type="SAM" id="MobiDB-lite"/>
    </source>
</evidence>
<feature type="compositionally biased region" description="Pro residues" evidence="1">
    <location>
        <begin position="103"/>
        <end position="125"/>
    </location>
</feature>
<evidence type="ECO:0000313" key="3">
    <source>
        <dbReference type="EMBL" id="KAJ1726300.1"/>
    </source>
</evidence>
<feature type="region of interest" description="Disordered" evidence="1">
    <location>
        <begin position="1"/>
        <end position="147"/>
    </location>
</feature>
<dbReference type="Gene3D" id="2.20.70.10">
    <property type="match status" value="1"/>
</dbReference>
<dbReference type="SMART" id="SM00456">
    <property type="entry name" value="WW"/>
    <property type="match status" value="1"/>
</dbReference>
<dbReference type="InterPro" id="IPR001202">
    <property type="entry name" value="WW_dom"/>
</dbReference>
<dbReference type="EMBL" id="JANBOI010001641">
    <property type="protein sequence ID" value="KAJ1726300.1"/>
    <property type="molecule type" value="Genomic_DNA"/>
</dbReference>
<dbReference type="OrthoDB" id="2367685at2759"/>
<feature type="domain" description="WW" evidence="2">
    <location>
        <begin position="3"/>
        <end position="37"/>
    </location>
</feature>
<dbReference type="PROSITE" id="PS50020">
    <property type="entry name" value="WW_DOMAIN_2"/>
    <property type="match status" value="1"/>
</dbReference>